<dbReference type="Proteomes" id="UP000272942">
    <property type="component" value="Unassembled WGS sequence"/>
</dbReference>
<keyword evidence="9" id="KW-0472">Membrane</keyword>
<name>A0A183AZ74_9TREM</name>
<keyword evidence="7 9" id="KW-0906">Nuclear pore complex</keyword>
<dbReference type="GO" id="GO:0031080">
    <property type="term" value="C:nuclear pore outer ring"/>
    <property type="evidence" value="ECO:0007669"/>
    <property type="project" value="TreeGrafter"/>
</dbReference>
<dbReference type="PANTHER" id="PTHR13373">
    <property type="entry name" value="FROUNT PROTEIN-RELATED"/>
    <property type="match status" value="1"/>
</dbReference>
<keyword evidence="8 9" id="KW-0539">Nucleus</keyword>
<dbReference type="AlphaFoldDB" id="A0A183AZ74"/>
<evidence type="ECO:0000256" key="6">
    <source>
        <dbReference type="ARBA" id="ARBA00023010"/>
    </source>
</evidence>
<evidence type="ECO:0000313" key="11">
    <source>
        <dbReference type="EMBL" id="VDP89530.1"/>
    </source>
</evidence>
<evidence type="ECO:0000313" key="13">
    <source>
        <dbReference type="WBParaSite" id="ECPE_0001229501-mRNA-1"/>
    </source>
</evidence>
<proteinExistence type="inferred from homology"/>
<comment type="similarity">
    <text evidence="2 9">Belongs to the nucleoporin Nup85 family.</text>
</comment>
<organism evidence="13">
    <name type="scientific">Echinostoma caproni</name>
    <dbReference type="NCBI Taxonomy" id="27848"/>
    <lineage>
        <taxon>Eukaryota</taxon>
        <taxon>Metazoa</taxon>
        <taxon>Spiralia</taxon>
        <taxon>Lophotrochozoa</taxon>
        <taxon>Platyhelminthes</taxon>
        <taxon>Trematoda</taxon>
        <taxon>Digenea</taxon>
        <taxon>Plagiorchiida</taxon>
        <taxon>Echinostomata</taxon>
        <taxon>Echinostomatoidea</taxon>
        <taxon>Echinostomatidae</taxon>
        <taxon>Echinostoma</taxon>
    </lineage>
</organism>
<reference evidence="13" key="1">
    <citation type="submission" date="2016-06" db="UniProtKB">
        <authorList>
            <consortium name="WormBaseParasite"/>
        </authorList>
    </citation>
    <scope>IDENTIFICATION</scope>
</reference>
<sequence length="369" mass="41706">MFLYTKTDIVYNPSEYRPPPHILQFQAFPSGHLAYSLCSWFYIQSQEAADNARVLIEEYGSKSHSRPEQDERFWPTILTLVLQARPHEAAGLLSIHSHANSRILRSLRQILAWSYWQSECTRLLASGEFAPVGGDDTETADHVQLIASVLCGHAASWDDPRLIEATGGPNTWYFRFVSFLFYTDQMMSIDGIGYHLDQWFARPTNSTLLDSKTPLDQAIDELIISVFRLNLQQFIHTAGEKLSSRWLVAHFTHLLHRVYPDMLYSSENRENNQMGTERSHTKMEDTDTDTGHHGADSSNSPIRSTFPLADSFLIGYAESLASDPSMLYLALGYMDHCDSGRARQSALLLAHGVPTSTRAVNWVGDCRAQ</sequence>
<feature type="region of interest" description="Disordered" evidence="10">
    <location>
        <begin position="269"/>
        <end position="302"/>
    </location>
</feature>
<dbReference type="GO" id="GO:0006606">
    <property type="term" value="P:protein import into nucleus"/>
    <property type="evidence" value="ECO:0007669"/>
    <property type="project" value="TreeGrafter"/>
</dbReference>
<evidence type="ECO:0000256" key="8">
    <source>
        <dbReference type="ARBA" id="ARBA00023242"/>
    </source>
</evidence>
<accession>A0A183AZ74</accession>
<dbReference type="WBParaSite" id="ECPE_0001229501-mRNA-1">
    <property type="protein sequence ID" value="ECPE_0001229501-mRNA-1"/>
    <property type="gene ID" value="ECPE_0001229501"/>
</dbReference>
<dbReference type="Pfam" id="PF07575">
    <property type="entry name" value="Nucleopor_Nup85"/>
    <property type="match status" value="1"/>
</dbReference>
<protein>
    <recommendedName>
        <fullName evidence="9">Nuclear pore complex protein Nup85</fullName>
    </recommendedName>
</protein>
<evidence type="ECO:0000256" key="7">
    <source>
        <dbReference type="ARBA" id="ARBA00023132"/>
    </source>
</evidence>
<dbReference type="GO" id="GO:0006406">
    <property type="term" value="P:mRNA export from nucleus"/>
    <property type="evidence" value="ECO:0007669"/>
    <property type="project" value="TreeGrafter"/>
</dbReference>
<keyword evidence="6 9" id="KW-0811">Translocation</keyword>
<dbReference type="PANTHER" id="PTHR13373:SF21">
    <property type="entry name" value="NUCLEAR PORE COMPLEX PROTEIN NUP85"/>
    <property type="match status" value="1"/>
</dbReference>
<dbReference type="EMBL" id="UZAN01052507">
    <property type="protein sequence ID" value="VDP89530.1"/>
    <property type="molecule type" value="Genomic_DNA"/>
</dbReference>
<comment type="subunit">
    <text evidence="9">Component of the nuclear pore complex (NPC).</text>
</comment>
<keyword evidence="3 9" id="KW-0813">Transport</keyword>
<evidence type="ECO:0000256" key="3">
    <source>
        <dbReference type="ARBA" id="ARBA00022448"/>
    </source>
</evidence>
<dbReference type="OrthoDB" id="17644at2759"/>
<evidence type="ECO:0000256" key="4">
    <source>
        <dbReference type="ARBA" id="ARBA00022816"/>
    </source>
</evidence>
<feature type="compositionally biased region" description="Basic and acidic residues" evidence="10">
    <location>
        <begin position="277"/>
        <end position="295"/>
    </location>
</feature>
<keyword evidence="12" id="KW-1185">Reference proteome</keyword>
<dbReference type="GO" id="GO:0045893">
    <property type="term" value="P:positive regulation of DNA-templated transcription"/>
    <property type="evidence" value="ECO:0007669"/>
    <property type="project" value="TreeGrafter"/>
</dbReference>
<dbReference type="GO" id="GO:0017056">
    <property type="term" value="F:structural constituent of nuclear pore"/>
    <property type="evidence" value="ECO:0007669"/>
    <property type="project" value="TreeGrafter"/>
</dbReference>
<gene>
    <name evidence="11" type="ORF">ECPE_LOCUS12259</name>
</gene>
<keyword evidence="5 9" id="KW-0653">Protein transport</keyword>
<comment type="subcellular location">
    <subcellularLocation>
        <location evidence="1 9">Nucleus</location>
        <location evidence="1 9">Nuclear pore complex</location>
    </subcellularLocation>
</comment>
<evidence type="ECO:0000256" key="9">
    <source>
        <dbReference type="RuleBase" id="RU365073"/>
    </source>
</evidence>
<reference evidence="11 12" key="2">
    <citation type="submission" date="2018-11" db="EMBL/GenBank/DDBJ databases">
        <authorList>
            <consortium name="Pathogen Informatics"/>
        </authorList>
    </citation>
    <scope>NUCLEOTIDE SEQUENCE [LARGE SCALE GENOMIC DNA]</scope>
    <source>
        <strain evidence="11 12">Egypt</strain>
    </source>
</reference>
<evidence type="ECO:0000256" key="1">
    <source>
        <dbReference type="ARBA" id="ARBA00004567"/>
    </source>
</evidence>
<keyword evidence="4 9" id="KW-0509">mRNA transport</keyword>
<dbReference type="InterPro" id="IPR011502">
    <property type="entry name" value="Nucleoporin_Nup85"/>
</dbReference>
<evidence type="ECO:0000256" key="5">
    <source>
        <dbReference type="ARBA" id="ARBA00022927"/>
    </source>
</evidence>
<evidence type="ECO:0000313" key="12">
    <source>
        <dbReference type="Proteomes" id="UP000272942"/>
    </source>
</evidence>
<comment type="function">
    <text evidence="9">Functions as a component of the nuclear pore complex (NPC).</text>
</comment>
<evidence type="ECO:0000256" key="10">
    <source>
        <dbReference type="SAM" id="MobiDB-lite"/>
    </source>
</evidence>
<dbReference type="GO" id="GO:0031965">
    <property type="term" value="C:nuclear membrane"/>
    <property type="evidence" value="ECO:0007669"/>
    <property type="project" value="UniProtKB-UniRule"/>
</dbReference>
<evidence type="ECO:0000256" key="2">
    <source>
        <dbReference type="ARBA" id="ARBA00005573"/>
    </source>
</evidence>